<evidence type="ECO:0000256" key="1">
    <source>
        <dbReference type="ARBA" id="ARBA00001400"/>
    </source>
</evidence>
<feature type="active site" description="Proton acceptor" evidence="10 11">
    <location>
        <position position="65"/>
    </location>
</feature>
<evidence type="ECO:0000256" key="11">
    <source>
        <dbReference type="PROSITE-ProRule" id="PRU10072"/>
    </source>
</evidence>
<comment type="function">
    <text evidence="2 10 12">Excises uracil residues from the DNA which can arise as a result of misincorporation of dUMP residues by DNA polymerase or due to deamination of cytosine.</text>
</comment>
<dbReference type="Gene3D" id="3.40.470.10">
    <property type="entry name" value="Uracil-DNA glycosylase-like domain"/>
    <property type="match status" value="1"/>
</dbReference>
<gene>
    <name evidence="10" type="primary">ung</name>
    <name evidence="14" type="ORF">DWB61_13855</name>
</gene>
<dbReference type="NCBIfam" id="TIGR00628">
    <property type="entry name" value="ung"/>
    <property type="match status" value="1"/>
</dbReference>
<dbReference type="InterPro" id="IPR036895">
    <property type="entry name" value="Uracil-DNA_glycosylase-like_sf"/>
</dbReference>
<evidence type="ECO:0000256" key="9">
    <source>
        <dbReference type="ARBA" id="ARBA00023204"/>
    </source>
</evidence>
<dbReference type="NCBIfam" id="NF003589">
    <property type="entry name" value="PRK05254.1-2"/>
    <property type="match status" value="1"/>
</dbReference>
<organism evidence="14 15">
    <name type="scientific">Ancylomarina euxinus</name>
    <dbReference type="NCBI Taxonomy" id="2283627"/>
    <lineage>
        <taxon>Bacteria</taxon>
        <taxon>Pseudomonadati</taxon>
        <taxon>Bacteroidota</taxon>
        <taxon>Bacteroidia</taxon>
        <taxon>Marinilabiliales</taxon>
        <taxon>Marinifilaceae</taxon>
        <taxon>Ancylomarina</taxon>
    </lineage>
</organism>
<keyword evidence="9 10" id="KW-0234">DNA repair</keyword>
<evidence type="ECO:0000256" key="7">
    <source>
        <dbReference type="ARBA" id="ARBA00022763"/>
    </source>
</evidence>
<dbReference type="InterPro" id="IPR018085">
    <property type="entry name" value="Ura-DNA_Glyclase_AS"/>
</dbReference>
<protein>
    <recommendedName>
        <fullName evidence="5 10">Uracil-DNA glycosylase</fullName>
        <shortName evidence="10">UDG</shortName>
        <ecNumber evidence="4 10">3.2.2.27</ecNumber>
    </recommendedName>
</protein>
<keyword evidence="14" id="KW-0326">Glycosidase</keyword>
<dbReference type="EC" id="3.2.2.27" evidence="4 10"/>
<reference evidence="14 15" key="1">
    <citation type="submission" date="2018-07" db="EMBL/GenBank/DDBJ databases">
        <title>Draft genome sequence of Ancylomarina sp. M1P.</title>
        <authorList>
            <person name="Yadav S."/>
            <person name="Villanueva L."/>
            <person name="Damste J.S.S."/>
        </authorList>
    </citation>
    <scope>NUCLEOTIDE SEQUENCE [LARGE SCALE GENOMIC DNA]</scope>
    <source>
        <strain evidence="14 15">M1P</strain>
    </source>
</reference>
<dbReference type="InterPro" id="IPR002043">
    <property type="entry name" value="UDG_fam1"/>
</dbReference>
<evidence type="ECO:0000256" key="8">
    <source>
        <dbReference type="ARBA" id="ARBA00022801"/>
    </source>
</evidence>
<dbReference type="SMART" id="SM00986">
    <property type="entry name" value="UDG"/>
    <property type="match status" value="1"/>
</dbReference>
<dbReference type="Pfam" id="PF03167">
    <property type="entry name" value="UDG"/>
    <property type="match status" value="1"/>
</dbReference>
<accession>A0A425XYA9</accession>
<dbReference type="OrthoDB" id="9804372at2"/>
<sequence>MNKNISDSWKANLETEFEKPYFKQLEHFVDTEYQENEIYPPQEFIFKAFNTCPFEDIKVVILGQDPYHGPKQANGLAFSVNDEMRFPPSLRNIYKEINKDLKIPISSKGNLEDWAKQGVLLINATLTVRANEAGSHQKKGWEEFTDAAIKALSEKREKLVFILWGSYAQKKGIQIDSRKHHIIKSAHPSPLSAHRGFFGSKPFSQANNYLIKQGLEPIDWELKDNTAQKRLDL</sequence>
<evidence type="ECO:0000256" key="4">
    <source>
        <dbReference type="ARBA" id="ARBA00012030"/>
    </source>
</evidence>
<keyword evidence="8 10" id="KW-0378">Hydrolase</keyword>
<keyword evidence="15" id="KW-1185">Reference proteome</keyword>
<proteinExistence type="inferred from homology"/>
<dbReference type="SUPFAM" id="SSF52141">
    <property type="entry name" value="Uracil-DNA glycosylase-like"/>
    <property type="match status" value="1"/>
</dbReference>
<evidence type="ECO:0000256" key="10">
    <source>
        <dbReference type="HAMAP-Rule" id="MF_00148"/>
    </source>
</evidence>
<dbReference type="PROSITE" id="PS00130">
    <property type="entry name" value="U_DNA_GLYCOSYLASE"/>
    <property type="match status" value="1"/>
</dbReference>
<evidence type="ECO:0000256" key="2">
    <source>
        <dbReference type="ARBA" id="ARBA00002631"/>
    </source>
</evidence>
<dbReference type="HAMAP" id="MF_00148">
    <property type="entry name" value="UDG"/>
    <property type="match status" value="1"/>
</dbReference>
<dbReference type="EMBL" id="QQWG01000016">
    <property type="protein sequence ID" value="RRG19830.1"/>
    <property type="molecule type" value="Genomic_DNA"/>
</dbReference>
<evidence type="ECO:0000256" key="5">
    <source>
        <dbReference type="ARBA" id="ARBA00018429"/>
    </source>
</evidence>
<evidence type="ECO:0000313" key="14">
    <source>
        <dbReference type="EMBL" id="RRG19830.1"/>
    </source>
</evidence>
<dbReference type="GO" id="GO:0004844">
    <property type="term" value="F:uracil DNA N-glycosylase activity"/>
    <property type="evidence" value="ECO:0007669"/>
    <property type="project" value="UniProtKB-UniRule"/>
</dbReference>
<evidence type="ECO:0000256" key="3">
    <source>
        <dbReference type="ARBA" id="ARBA00008184"/>
    </source>
</evidence>
<comment type="catalytic activity">
    <reaction evidence="1 10 12">
        <text>Hydrolyzes single-stranded DNA or mismatched double-stranded DNA and polynucleotides, releasing free uracil.</text>
        <dbReference type="EC" id="3.2.2.27"/>
    </reaction>
</comment>
<dbReference type="InterPro" id="IPR005122">
    <property type="entry name" value="Uracil-DNA_glycosylase-like"/>
</dbReference>
<dbReference type="Proteomes" id="UP000285794">
    <property type="component" value="Unassembled WGS sequence"/>
</dbReference>
<dbReference type="NCBIfam" id="NF003591">
    <property type="entry name" value="PRK05254.1-4"/>
    <property type="match status" value="1"/>
</dbReference>
<name>A0A425XYA9_9BACT</name>
<comment type="caution">
    <text evidence="14">The sequence shown here is derived from an EMBL/GenBank/DDBJ whole genome shotgun (WGS) entry which is preliminary data.</text>
</comment>
<dbReference type="NCBIfam" id="NF003588">
    <property type="entry name" value="PRK05254.1-1"/>
    <property type="match status" value="1"/>
</dbReference>
<keyword evidence="6 10" id="KW-0963">Cytoplasm</keyword>
<evidence type="ECO:0000256" key="12">
    <source>
        <dbReference type="RuleBase" id="RU003780"/>
    </source>
</evidence>
<dbReference type="RefSeq" id="WP_125031487.1">
    <property type="nucleotide sequence ID" value="NZ_JAPXVP010000014.1"/>
</dbReference>
<dbReference type="NCBIfam" id="NF003592">
    <property type="entry name" value="PRK05254.1-5"/>
    <property type="match status" value="1"/>
</dbReference>
<evidence type="ECO:0000259" key="13">
    <source>
        <dbReference type="SMART" id="SM00986"/>
    </source>
</evidence>
<dbReference type="CDD" id="cd10027">
    <property type="entry name" value="UDG-F1-like"/>
    <property type="match status" value="1"/>
</dbReference>
<evidence type="ECO:0000256" key="6">
    <source>
        <dbReference type="ARBA" id="ARBA00022490"/>
    </source>
</evidence>
<comment type="similarity">
    <text evidence="3 10 12">Belongs to the uracil-DNA glycosylase (UDG) superfamily. UNG family.</text>
</comment>
<dbReference type="SMART" id="SM00987">
    <property type="entry name" value="UreE_C"/>
    <property type="match status" value="1"/>
</dbReference>
<dbReference type="AlphaFoldDB" id="A0A425XYA9"/>
<evidence type="ECO:0000313" key="15">
    <source>
        <dbReference type="Proteomes" id="UP000285794"/>
    </source>
</evidence>
<keyword evidence="7 10" id="KW-0227">DNA damage</keyword>
<dbReference type="PANTHER" id="PTHR11264">
    <property type="entry name" value="URACIL-DNA GLYCOSYLASE"/>
    <property type="match status" value="1"/>
</dbReference>
<dbReference type="FunFam" id="3.40.470.10:FF:000001">
    <property type="entry name" value="Uracil-DNA glycosylase"/>
    <property type="match status" value="1"/>
</dbReference>
<dbReference type="GO" id="GO:0097510">
    <property type="term" value="P:base-excision repair, AP site formation via deaminated base removal"/>
    <property type="evidence" value="ECO:0007669"/>
    <property type="project" value="TreeGrafter"/>
</dbReference>
<dbReference type="GO" id="GO:0005737">
    <property type="term" value="C:cytoplasm"/>
    <property type="evidence" value="ECO:0007669"/>
    <property type="project" value="UniProtKB-SubCell"/>
</dbReference>
<dbReference type="PANTHER" id="PTHR11264:SF0">
    <property type="entry name" value="URACIL-DNA GLYCOSYLASE"/>
    <property type="match status" value="1"/>
</dbReference>
<feature type="domain" description="Uracil-DNA glycosylase-like" evidence="13">
    <location>
        <begin position="50"/>
        <end position="210"/>
    </location>
</feature>
<comment type="subcellular location">
    <subcellularLocation>
        <location evidence="10">Cytoplasm</location>
    </subcellularLocation>
</comment>